<gene>
    <name evidence="1" type="ORF">MG293_012834</name>
</gene>
<name>A0AAD4U047_OVIAM</name>
<reference evidence="1" key="1">
    <citation type="submission" date="2022-03" db="EMBL/GenBank/DDBJ databases">
        <title>Genomic analyses of argali, domestic sheep and their hybrids provide insights into chromosomal evolution, heterosis and genetic basis of agronomic traits.</title>
        <authorList>
            <person name="Li M."/>
        </authorList>
    </citation>
    <scope>NUCLEOTIDE SEQUENCE</scope>
    <source>
        <strain evidence="1">CAU-MHL-2022a</strain>
        <tissue evidence="1">Skin</tissue>
    </source>
</reference>
<evidence type="ECO:0000313" key="1">
    <source>
        <dbReference type="EMBL" id="KAI4536631.1"/>
    </source>
</evidence>
<dbReference type="Proteomes" id="UP001214576">
    <property type="component" value="Unassembled WGS sequence"/>
</dbReference>
<comment type="caution">
    <text evidence="1">The sequence shown here is derived from an EMBL/GenBank/DDBJ whole genome shotgun (WGS) entry which is preliminary data.</text>
</comment>
<accession>A0AAD4U047</accession>
<protein>
    <submittedName>
        <fullName evidence="1">Uncharacterized protein</fullName>
    </submittedName>
</protein>
<sequence length="130" mass="14592">MLLQVHRVRLAKRSNLFLREGRLRTSQFASVYARWRKTGTDGEIQSQRFLASKATKHLGLSGRKRYHRGNSKVRSGRPQDGGFFTPQFCDVSALLVGWSMVSGIMSSTLAGSESLTHNYLAMGFSLKKII</sequence>
<organism evidence="1 2">
    <name type="scientific">Ovis ammon polii</name>
    <dbReference type="NCBI Taxonomy" id="230172"/>
    <lineage>
        <taxon>Eukaryota</taxon>
        <taxon>Metazoa</taxon>
        <taxon>Chordata</taxon>
        <taxon>Craniata</taxon>
        <taxon>Vertebrata</taxon>
        <taxon>Euteleostomi</taxon>
        <taxon>Mammalia</taxon>
        <taxon>Eutheria</taxon>
        <taxon>Laurasiatheria</taxon>
        <taxon>Artiodactyla</taxon>
        <taxon>Ruminantia</taxon>
        <taxon>Pecora</taxon>
        <taxon>Bovidae</taxon>
        <taxon>Caprinae</taxon>
        <taxon>Ovis</taxon>
    </lineage>
</organism>
<evidence type="ECO:0000313" key="2">
    <source>
        <dbReference type="Proteomes" id="UP001214576"/>
    </source>
</evidence>
<dbReference type="AlphaFoldDB" id="A0AAD4U047"/>
<dbReference type="EMBL" id="JAKZEL010000015">
    <property type="protein sequence ID" value="KAI4536631.1"/>
    <property type="molecule type" value="Genomic_DNA"/>
</dbReference>
<proteinExistence type="predicted"/>
<keyword evidence="2" id="KW-1185">Reference proteome</keyword>